<evidence type="ECO:0000256" key="1">
    <source>
        <dbReference type="SAM" id="MobiDB-lite"/>
    </source>
</evidence>
<dbReference type="RefSeq" id="WP_085773167.1">
    <property type="nucleotide sequence ID" value="NZ_AP027149.1"/>
</dbReference>
<gene>
    <name evidence="2" type="ORF">B1812_20215</name>
</gene>
<dbReference type="EMBL" id="CP019948">
    <property type="protein sequence ID" value="ARN83022.1"/>
    <property type="molecule type" value="Genomic_DNA"/>
</dbReference>
<organism evidence="2 3">
    <name type="scientific">Methylocystis bryophila</name>
    <dbReference type="NCBI Taxonomy" id="655015"/>
    <lineage>
        <taxon>Bacteria</taxon>
        <taxon>Pseudomonadati</taxon>
        <taxon>Pseudomonadota</taxon>
        <taxon>Alphaproteobacteria</taxon>
        <taxon>Hyphomicrobiales</taxon>
        <taxon>Methylocystaceae</taxon>
        <taxon>Methylocystis</taxon>
    </lineage>
</organism>
<dbReference type="AlphaFoldDB" id="A0A1W6MZL1"/>
<dbReference type="STRING" id="655015.B1812_20215"/>
<reference evidence="2 3" key="1">
    <citation type="submission" date="2017-02" db="EMBL/GenBank/DDBJ databases">
        <authorList>
            <person name="Peterson S.W."/>
        </authorList>
    </citation>
    <scope>NUCLEOTIDE SEQUENCE [LARGE SCALE GENOMIC DNA]</scope>
    <source>
        <strain evidence="2 3">S285</strain>
    </source>
</reference>
<sequence length="179" mass="17888">MSMRTRLSIAAAGLITATVGVVALGVTTGAGNQALLMFERQHECGDRYEAAKVADTLNGQSWGEFFKVCHASLPAPTQVAEPAAPATATTAAAATADKANAAPTPMETPAKPAAAFLASPPAQKGAATAAAGPTSANKSATRPAHWKESKPSGKRTAPSATRVIPAPHGTSIGAHPTGV</sequence>
<name>A0A1W6MZL1_9HYPH</name>
<protein>
    <recommendedName>
        <fullName evidence="4">Antifreeze protein</fullName>
    </recommendedName>
</protein>
<evidence type="ECO:0000313" key="3">
    <source>
        <dbReference type="Proteomes" id="UP000193978"/>
    </source>
</evidence>
<feature type="compositionally biased region" description="Low complexity" evidence="1">
    <location>
        <begin position="120"/>
        <end position="136"/>
    </location>
</feature>
<dbReference type="KEGG" id="mbry:B1812_20215"/>
<proteinExistence type="predicted"/>
<evidence type="ECO:0008006" key="4">
    <source>
        <dbReference type="Google" id="ProtNLM"/>
    </source>
</evidence>
<dbReference type="Proteomes" id="UP000193978">
    <property type="component" value="Chromosome"/>
</dbReference>
<keyword evidence="3" id="KW-1185">Reference proteome</keyword>
<dbReference type="OrthoDB" id="8001261at2"/>
<accession>A0A1W6MZL1</accession>
<evidence type="ECO:0000313" key="2">
    <source>
        <dbReference type="EMBL" id="ARN83022.1"/>
    </source>
</evidence>
<feature type="region of interest" description="Disordered" evidence="1">
    <location>
        <begin position="120"/>
        <end position="179"/>
    </location>
</feature>